<keyword evidence="2" id="KW-1185">Reference proteome</keyword>
<sequence length="324" mass="37574">MSERVSITDQVPSKFAFEFNFISTVPDASRNVFFLYLRTTVVRAYHLVSIKIVITVRTKNAKRDDSDEIQDDLKFFRTIKSSTDCQSLQCDINSVAKWSEDNDDLKIFRTIKSSTDCQSLQCDINSVAKWSEDNGSFFDSLLRLVVEVVFFSYLTTHSAVSRGYAASKFNVDYPHMATGWRYEKGFMNYNAWYMPVKGNTSEVKRKRKINIMQWKDNVPKTLKDQGKEYTSKKGDMKPAVKRPELTYWAHLLTEMQCVRISGQVHLLITYDAFYFPLRNQHQFQTPAGKFRCARTLTWTISQIKAIDTTNYSTVIRHVSVSLDH</sequence>
<reference evidence="1 2" key="1">
    <citation type="journal article" date="2022" name="Allergy">
        <title>Genome assembly and annotation of Periplaneta americana reveal a comprehensive cockroach allergen profile.</title>
        <authorList>
            <person name="Wang L."/>
            <person name="Xiong Q."/>
            <person name="Saelim N."/>
            <person name="Wang L."/>
            <person name="Nong W."/>
            <person name="Wan A.T."/>
            <person name="Shi M."/>
            <person name="Liu X."/>
            <person name="Cao Q."/>
            <person name="Hui J.H.L."/>
            <person name="Sookrung N."/>
            <person name="Leung T.F."/>
            <person name="Tungtrongchitr A."/>
            <person name="Tsui S.K.W."/>
        </authorList>
    </citation>
    <scope>NUCLEOTIDE SEQUENCE [LARGE SCALE GENOMIC DNA]</scope>
    <source>
        <strain evidence="1">PWHHKU_190912</strain>
    </source>
</reference>
<dbReference type="EMBL" id="JAJSOF020000031">
    <property type="protein sequence ID" value="KAJ4431138.1"/>
    <property type="molecule type" value="Genomic_DNA"/>
</dbReference>
<accession>A0ABQ8SB30</accession>
<protein>
    <submittedName>
        <fullName evidence="1">Uncharacterized protein</fullName>
    </submittedName>
</protein>
<evidence type="ECO:0000313" key="2">
    <source>
        <dbReference type="Proteomes" id="UP001148838"/>
    </source>
</evidence>
<evidence type="ECO:0000313" key="1">
    <source>
        <dbReference type="EMBL" id="KAJ4431138.1"/>
    </source>
</evidence>
<dbReference type="Proteomes" id="UP001148838">
    <property type="component" value="Unassembled WGS sequence"/>
</dbReference>
<comment type="caution">
    <text evidence="1">The sequence shown here is derived from an EMBL/GenBank/DDBJ whole genome shotgun (WGS) entry which is preliminary data.</text>
</comment>
<proteinExistence type="predicted"/>
<organism evidence="1 2">
    <name type="scientific">Periplaneta americana</name>
    <name type="common">American cockroach</name>
    <name type="synonym">Blatta americana</name>
    <dbReference type="NCBI Taxonomy" id="6978"/>
    <lineage>
        <taxon>Eukaryota</taxon>
        <taxon>Metazoa</taxon>
        <taxon>Ecdysozoa</taxon>
        <taxon>Arthropoda</taxon>
        <taxon>Hexapoda</taxon>
        <taxon>Insecta</taxon>
        <taxon>Pterygota</taxon>
        <taxon>Neoptera</taxon>
        <taxon>Polyneoptera</taxon>
        <taxon>Dictyoptera</taxon>
        <taxon>Blattodea</taxon>
        <taxon>Blattoidea</taxon>
        <taxon>Blattidae</taxon>
        <taxon>Blattinae</taxon>
        <taxon>Periplaneta</taxon>
    </lineage>
</organism>
<name>A0ABQ8SB30_PERAM</name>
<gene>
    <name evidence="1" type="ORF">ANN_19733</name>
</gene>